<dbReference type="Proteomes" id="UP000182344">
    <property type="component" value="Unassembled WGS sequence"/>
</dbReference>
<protein>
    <recommendedName>
        <fullName evidence="8">Mechanosensitive ion channel protein MscL</fullName>
    </recommendedName>
</protein>
<dbReference type="InterPro" id="IPR036019">
    <property type="entry name" value="MscL_channel"/>
</dbReference>
<dbReference type="Pfam" id="PF01741">
    <property type="entry name" value="MscL"/>
    <property type="match status" value="1"/>
</dbReference>
<evidence type="ECO:0000313" key="6">
    <source>
        <dbReference type="EMBL" id="OIP87648.1"/>
    </source>
</evidence>
<proteinExistence type="predicted"/>
<keyword evidence="2 5" id="KW-0812">Transmembrane</keyword>
<gene>
    <name evidence="6" type="ORF">AUK05_00775</name>
</gene>
<evidence type="ECO:0000256" key="1">
    <source>
        <dbReference type="ARBA" id="ARBA00004141"/>
    </source>
</evidence>
<dbReference type="Gene3D" id="1.10.1200.120">
    <property type="entry name" value="Large-conductance mechanosensitive channel, MscL, domain 1"/>
    <property type="match status" value="1"/>
</dbReference>
<evidence type="ECO:0000256" key="4">
    <source>
        <dbReference type="ARBA" id="ARBA00023136"/>
    </source>
</evidence>
<keyword evidence="3 5" id="KW-1133">Transmembrane helix</keyword>
<evidence type="ECO:0000256" key="2">
    <source>
        <dbReference type="ARBA" id="ARBA00022692"/>
    </source>
</evidence>
<dbReference type="PANTHER" id="PTHR30266:SF2">
    <property type="entry name" value="LARGE-CONDUCTANCE MECHANOSENSITIVE CHANNEL"/>
    <property type="match status" value="1"/>
</dbReference>
<comment type="caution">
    <text evidence="6">The sequence shown here is derived from an EMBL/GenBank/DDBJ whole genome shotgun (WGS) entry which is preliminary data.</text>
</comment>
<evidence type="ECO:0000313" key="7">
    <source>
        <dbReference type="Proteomes" id="UP000182344"/>
    </source>
</evidence>
<evidence type="ECO:0000256" key="3">
    <source>
        <dbReference type="ARBA" id="ARBA00022989"/>
    </source>
</evidence>
<dbReference type="AlphaFoldDB" id="A0A1J5I8U9"/>
<organism evidence="6 7">
    <name type="scientific">Candidatus Shapirobacteria bacterium CG2_30_35_20</name>
    <dbReference type="NCBI Taxonomy" id="1805376"/>
    <lineage>
        <taxon>Bacteria</taxon>
        <taxon>Candidatus Shapironibacteriota</taxon>
    </lineage>
</organism>
<comment type="subcellular location">
    <subcellularLocation>
        <location evidence="1">Membrane</location>
        <topology evidence="1">Multi-pass membrane protein</topology>
    </subcellularLocation>
</comment>
<reference evidence="6 7" key="1">
    <citation type="journal article" date="2016" name="Environ. Microbiol.">
        <title>Genomic resolution of a cold subsurface aquifer community provides metabolic insights for novel microbes adapted to high CO concentrations.</title>
        <authorList>
            <person name="Probst A.J."/>
            <person name="Castelle C.J."/>
            <person name="Singh A."/>
            <person name="Brown C.T."/>
            <person name="Anantharaman K."/>
            <person name="Sharon I."/>
            <person name="Hug L.A."/>
            <person name="Burstein D."/>
            <person name="Emerson J.B."/>
            <person name="Thomas B.C."/>
            <person name="Banfield J.F."/>
        </authorList>
    </citation>
    <scope>NUCLEOTIDE SEQUENCE [LARGE SCALE GENOMIC DNA]</scope>
    <source>
        <strain evidence="6">CG2_30_35_20</strain>
    </source>
</reference>
<dbReference type="SUPFAM" id="SSF81330">
    <property type="entry name" value="Gated mechanosensitive channel"/>
    <property type="match status" value="1"/>
</dbReference>
<dbReference type="STRING" id="1805376.AUK05_00775"/>
<dbReference type="GO" id="GO:0008381">
    <property type="term" value="F:mechanosensitive monoatomic ion channel activity"/>
    <property type="evidence" value="ECO:0007669"/>
    <property type="project" value="TreeGrafter"/>
</dbReference>
<accession>A0A1J5I8U9</accession>
<feature type="transmembrane region" description="Helical" evidence="5">
    <location>
        <begin position="82"/>
        <end position="104"/>
    </location>
</feature>
<name>A0A1J5I8U9_9BACT</name>
<dbReference type="PANTHER" id="PTHR30266">
    <property type="entry name" value="MECHANOSENSITIVE CHANNEL MSCL"/>
    <property type="match status" value="1"/>
</dbReference>
<sequence length="113" mass="12745">MKKKQKLLERMKNNHHEFLEFLKNYKVIELAIGVVIGNAVKDLVTAIAQDLIMPVVGIFTPSGSWQELVFTIMGSEFKIGNIISATLDFTIVAVVVFVVIKKILKIEDETKKK</sequence>
<feature type="transmembrane region" description="Helical" evidence="5">
    <location>
        <begin position="21"/>
        <end position="40"/>
    </location>
</feature>
<evidence type="ECO:0008006" key="8">
    <source>
        <dbReference type="Google" id="ProtNLM"/>
    </source>
</evidence>
<evidence type="ECO:0000256" key="5">
    <source>
        <dbReference type="SAM" id="Phobius"/>
    </source>
</evidence>
<dbReference type="EMBL" id="MNZO01000012">
    <property type="protein sequence ID" value="OIP87648.1"/>
    <property type="molecule type" value="Genomic_DNA"/>
</dbReference>
<dbReference type="InterPro" id="IPR037673">
    <property type="entry name" value="MSC/AndL"/>
</dbReference>
<dbReference type="GO" id="GO:0016020">
    <property type="term" value="C:membrane"/>
    <property type="evidence" value="ECO:0007669"/>
    <property type="project" value="UniProtKB-SubCell"/>
</dbReference>
<keyword evidence="4 5" id="KW-0472">Membrane</keyword>